<name>A0A0G4PQW2_PENC3</name>
<dbReference type="EMBL" id="HG793161">
    <property type="protein sequence ID" value="CRL28548.1"/>
    <property type="molecule type" value="Genomic_DNA"/>
</dbReference>
<accession>A0A0G4PQW2</accession>
<evidence type="ECO:0000256" key="1">
    <source>
        <dbReference type="SAM" id="MobiDB-lite"/>
    </source>
</evidence>
<feature type="region of interest" description="Disordered" evidence="1">
    <location>
        <begin position="1"/>
        <end position="20"/>
    </location>
</feature>
<gene>
    <name evidence="2" type="ORF">PCAMFM013_S028g000101</name>
</gene>
<protein>
    <submittedName>
        <fullName evidence="2">Str. FM013</fullName>
    </submittedName>
</protein>
<keyword evidence="3" id="KW-1185">Reference proteome</keyword>
<organism evidence="2 3">
    <name type="scientific">Penicillium camemberti (strain FM 013)</name>
    <dbReference type="NCBI Taxonomy" id="1429867"/>
    <lineage>
        <taxon>Eukaryota</taxon>
        <taxon>Fungi</taxon>
        <taxon>Dikarya</taxon>
        <taxon>Ascomycota</taxon>
        <taxon>Pezizomycotina</taxon>
        <taxon>Eurotiomycetes</taxon>
        <taxon>Eurotiomycetidae</taxon>
        <taxon>Eurotiales</taxon>
        <taxon>Aspergillaceae</taxon>
        <taxon>Penicillium</taxon>
    </lineage>
</organism>
<reference evidence="2 3" key="1">
    <citation type="journal article" date="2014" name="Nat. Commun.">
        <title>Multiple recent horizontal transfers of a large genomic region in cheese making fungi.</title>
        <authorList>
            <person name="Cheeseman K."/>
            <person name="Ropars J."/>
            <person name="Renault P."/>
            <person name="Dupont J."/>
            <person name="Gouzy J."/>
            <person name="Branca A."/>
            <person name="Abraham A.L."/>
            <person name="Ceppi M."/>
            <person name="Conseiller E."/>
            <person name="Debuchy R."/>
            <person name="Malagnac F."/>
            <person name="Goarin A."/>
            <person name="Silar P."/>
            <person name="Lacoste S."/>
            <person name="Sallet E."/>
            <person name="Bensimon A."/>
            <person name="Giraud T."/>
            <person name="Brygoo Y."/>
        </authorList>
    </citation>
    <scope>NUCLEOTIDE SEQUENCE [LARGE SCALE GENOMIC DNA]</scope>
    <source>
        <strain evidence="3">FM 013</strain>
    </source>
</reference>
<proteinExistence type="predicted"/>
<sequence>MAVEAGDGGRSKRGFGDGKKPELFNYKLLCTTQTIAWDQANGVTPYVHVLSLSTVVYAISSTSFEEITSTE</sequence>
<feature type="compositionally biased region" description="Basic and acidic residues" evidence="1">
    <location>
        <begin position="7"/>
        <end position="20"/>
    </location>
</feature>
<dbReference type="Proteomes" id="UP000053732">
    <property type="component" value="Unassembled WGS sequence"/>
</dbReference>
<evidence type="ECO:0000313" key="2">
    <source>
        <dbReference type="EMBL" id="CRL28548.1"/>
    </source>
</evidence>
<evidence type="ECO:0000313" key="3">
    <source>
        <dbReference type="Proteomes" id="UP000053732"/>
    </source>
</evidence>
<dbReference type="AlphaFoldDB" id="A0A0G4PQW2"/>